<protein>
    <submittedName>
        <fullName evidence="1">Uncharacterized protein</fullName>
    </submittedName>
</protein>
<accession>A0AAD3P6D9</accession>
<dbReference type="PANTHER" id="PTHR21089:SF1">
    <property type="entry name" value="BIFUNCTIONAL 3-DEHYDROQUINATE DEHYDRATASE_SHIKIMATE DEHYDROGENASE, CHLOROPLASTIC"/>
    <property type="match status" value="1"/>
</dbReference>
<evidence type="ECO:0000313" key="2">
    <source>
        <dbReference type="Proteomes" id="UP001279734"/>
    </source>
</evidence>
<sequence length="75" mass="7978">MATFSNSGTMLGLQSEIVSCTIPHKVGALDCCGEVSLVAKSMGAVNCLIWRPSDWKLIGYNIGYVSAIIAIEDDL</sequence>
<dbReference type="InterPro" id="IPR022893">
    <property type="entry name" value="Shikimate_DH_fam"/>
</dbReference>
<keyword evidence="2" id="KW-1185">Reference proteome</keyword>
<dbReference type="GO" id="GO:0004764">
    <property type="term" value="F:shikimate 3-dehydrogenase (NADP+) activity"/>
    <property type="evidence" value="ECO:0007669"/>
    <property type="project" value="InterPro"/>
</dbReference>
<dbReference type="GO" id="GO:0019632">
    <property type="term" value="P:shikimate metabolic process"/>
    <property type="evidence" value="ECO:0007669"/>
    <property type="project" value="TreeGrafter"/>
</dbReference>
<dbReference type="PANTHER" id="PTHR21089">
    <property type="entry name" value="SHIKIMATE DEHYDROGENASE"/>
    <property type="match status" value="1"/>
</dbReference>
<dbReference type="SUPFAM" id="SSF53223">
    <property type="entry name" value="Aminoacid dehydrogenase-like, N-terminal domain"/>
    <property type="match status" value="1"/>
</dbReference>
<dbReference type="Gene3D" id="3.40.50.10860">
    <property type="entry name" value="Leucine Dehydrogenase, chain A, domain 1"/>
    <property type="match status" value="1"/>
</dbReference>
<proteinExistence type="predicted"/>
<dbReference type="InterPro" id="IPR046346">
    <property type="entry name" value="Aminoacid_DH-like_N_sf"/>
</dbReference>
<comment type="caution">
    <text evidence="1">The sequence shown here is derived from an EMBL/GenBank/DDBJ whole genome shotgun (WGS) entry which is preliminary data.</text>
</comment>
<dbReference type="EMBL" id="BSYO01000001">
    <property type="protein sequence ID" value="GMG98506.1"/>
    <property type="molecule type" value="Genomic_DNA"/>
</dbReference>
<evidence type="ECO:0000313" key="1">
    <source>
        <dbReference type="EMBL" id="GMG98506.1"/>
    </source>
</evidence>
<reference evidence="1" key="1">
    <citation type="submission" date="2023-05" db="EMBL/GenBank/DDBJ databases">
        <title>Nepenthes gracilis genome sequencing.</title>
        <authorList>
            <person name="Fukushima K."/>
        </authorList>
    </citation>
    <scope>NUCLEOTIDE SEQUENCE</scope>
    <source>
        <strain evidence="1">SING2019-196</strain>
    </source>
</reference>
<dbReference type="GO" id="GO:0009423">
    <property type="term" value="P:chorismate biosynthetic process"/>
    <property type="evidence" value="ECO:0007669"/>
    <property type="project" value="TreeGrafter"/>
</dbReference>
<gene>
    <name evidence="1" type="ORF">Nepgr_000346</name>
</gene>
<organism evidence="1 2">
    <name type="scientific">Nepenthes gracilis</name>
    <name type="common">Slender pitcher plant</name>
    <dbReference type="NCBI Taxonomy" id="150966"/>
    <lineage>
        <taxon>Eukaryota</taxon>
        <taxon>Viridiplantae</taxon>
        <taxon>Streptophyta</taxon>
        <taxon>Embryophyta</taxon>
        <taxon>Tracheophyta</taxon>
        <taxon>Spermatophyta</taxon>
        <taxon>Magnoliopsida</taxon>
        <taxon>eudicotyledons</taxon>
        <taxon>Gunneridae</taxon>
        <taxon>Pentapetalae</taxon>
        <taxon>Caryophyllales</taxon>
        <taxon>Nepenthaceae</taxon>
        <taxon>Nepenthes</taxon>
    </lineage>
</organism>
<dbReference type="Proteomes" id="UP001279734">
    <property type="component" value="Unassembled WGS sequence"/>
</dbReference>
<name>A0AAD3P6D9_NEPGR</name>
<dbReference type="AlphaFoldDB" id="A0AAD3P6D9"/>